<dbReference type="PANTHER" id="PTHR31038:SF10">
    <property type="entry name" value="OS04G0524400 PROTEIN"/>
    <property type="match status" value="1"/>
</dbReference>
<feature type="region of interest" description="Disordered" evidence="1">
    <location>
        <begin position="1"/>
        <end position="51"/>
    </location>
</feature>
<name>A0A8J5H5D4_ZINOF</name>
<gene>
    <name evidence="2" type="ORF">ZIOFF_028053</name>
</gene>
<keyword evidence="3" id="KW-1185">Reference proteome</keyword>
<evidence type="ECO:0000256" key="1">
    <source>
        <dbReference type="SAM" id="MobiDB-lite"/>
    </source>
</evidence>
<proteinExistence type="predicted"/>
<protein>
    <submittedName>
        <fullName evidence="2">Uncharacterized protein</fullName>
    </submittedName>
</protein>
<organism evidence="2 3">
    <name type="scientific">Zingiber officinale</name>
    <name type="common">Ginger</name>
    <name type="synonym">Amomum zingiber</name>
    <dbReference type="NCBI Taxonomy" id="94328"/>
    <lineage>
        <taxon>Eukaryota</taxon>
        <taxon>Viridiplantae</taxon>
        <taxon>Streptophyta</taxon>
        <taxon>Embryophyta</taxon>
        <taxon>Tracheophyta</taxon>
        <taxon>Spermatophyta</taxon>
        <taxon>Magnoliopsida</taxon>
        <taxon>Liliopsida</taxon>
        <taxon>Zingiberales</taxon>
        <taxon>Zingiberaceae</taxon>
        <taxon>Zingiber</taxon>
    </lineage>
</organism>
<evidence type="ECO:0000313" key="2">
    <source>
        <dbReference type="EMBL" id="KAG6510045.1"/>
    </source>
</evidence>
<dbReference type="PANTHER" id="PTHR31038">
    <property type="entry name" value="EXPRESSED PROTEIN-RELATED"/>
    <property type="match status" value="1"/>
</dbReference>
<accession>A0A8J5H5D4</accession>
<reference evidence="2 3" key="1">
    <citation type="submission" date="2020-08" db="EMBL/GenBank/DDBJ databases">
        <title>Plant Genome Project.</title>
        <authorList>
            <person name="Zhang R.-G."/>
        </authorList>
    </citation>
    <scope>NUCLEOTIDE SEQUENCE [LARGE SCALE GENOMIC DNA]</scope>
    <source>
        <tissue evidence="2">Rhizome</tissue>
    </source>
</reference>
<dbReference type="AlphaFoldDB" id="A0A8J5H5D4"/>
<feature type="compositionally biased region" description="Polar residues" evidence="1">
    <location>
        <begin position="37"/>
        <end position="51"/>
    </location>
</feature>
<evidence type="ECO:0000313" key="3">
    <source>
        <dbReference type="Proteomes" id="UP000734854"/>
    </source>
</evidence>
<dbReference type="EMBL" id="JACMSC010000008">
    <property type="protein sequence ID" value="KAG6510045.1"/>
    <property type="molecule type" value="Genomic_DNA"/>
</dbReference>
<comment type="caution">
    <text evidence="2">The sequence shown here is derived from an EMBL/GenBank/DDBJ whole genome shotgun (WGS) entry which is preliminary data.</text>
</comment>
<feature type="compositionally biased region" description="Basic and acidic residues" evidence="1">
    <location>
        <begin position="1"/>
        <end position="36"/>
    </location>
</feature>
<dbReference type="GO" id="GO:0009706">
    <property type="term" value="C:chloroplast inner membrane"/>
    <property type="evidence" value="ECO:0007669"/>
    <property type="project" value="TreeGrafter"/>
</dbReference>
<sequence length="256" mass="27960">MGGAEAAREIMKGEKGHARESHNAAHIERGGEEAHQQHGSPEPSSRTHGGKVVTNNVERFCQRLGAMDYWLELAELVDFWSGLGKLIALLGTLGHLTQASQGHSKSASYEKDWSHLPDWLYGDAPMNASTAARSVKKSDEDIPVPPLVKSAVLWALMFRPNKLIELGKSTGKLVRMAGLVIKSGQLGLMDWSGVFLAISSNTRYQIINGLERVVEASPVAKRVPPVAMAFTIGVRFANNIYGGMQFVDWARWSGVQ</sequence>
<dbReference type="Proteomes" id="UP000734854">
    <property type="component" value="Unassembled WGS sequence"/>
</dbReference>
<dbReference type="GO" id="GO:0099402">
    <property type="term" value="P:plant organ development"/>
    <property type="evidence" value="ECO:0007669"/>
    <property type="project" value="TreeGrafter"/>
</dbReference>